<dbReference type="Proteomes" id="UP000293874">
    <property type="component" value="Unassembled WGS sequence"/>
</dbReference>
<keyword evidence="1" id="KW-1133">Transmembrane helix</keyword>
<dbReference type="RefSeq" id="WP_130539910.1">
    <property type="nucleotide sequence ID" value="NZ_CP042431.1"/>
</dbReference>
<feature type="transmembrane region" description="Helical" evidence="1">
    <location>
        <begin position="89"/>
        <end position="109"/>
    </location>
</feature>
<dbReference type="OrthoDB" id="673526at2"/>
<accession>A0A4Q7N3J0</accession>
<organism evidence="2 3">
    <name type="scientific">Pseudobacter ginsenosidimutans</name>
    <dbReference type="NCBI Taxonomy" id="661488"/>
    <lineage>
        <taxon>Bacteria</taxon>
        <taxon>Pseudomonadati</taxon>
        <taxon>Bacteroidota</taxon>
        <taxon>Chitinophagia</taxon>
        <taxon>Chitinophagales</taxon>
        <taxon>Chitinophagaceae</taxon>
        <taxon>Pseudobacter</taxon>
    </lineage>
</organism>
<evidence type="ECO:0000313" key="2">
    <source>
        <dbReference type="EMBL" id="RZS75545.1"/>
    </source>
</evidence>
<gene>
    <name evidence="2" type="ORF">EV199_1414</name>
</gene>
<comment type="caution">
    <text evidence="2">The sequence shown here is derived from an EMBL/GenBank/DDBJ whole genome shotgun (WGS) entry which is preliminary data.</text>
</comment>
<evidence type="ECO:0000256" key="1">
    <source>
        <dbReference type="SAM" id="Phobius"/>
    </source>
</evidence>
<reference evidence="2 3" key="1">
    <citation type="submission" date="2019-02" db="EMBL/GenBank/DDBJ databases">
        <title>Genomic Encyclopedia of Type Strains, Phase IV (KMG-IV): sequencing the most valuable type-strain genomes for metagenomic binning, comparative biology and taxonomic classification.</title>
        <authorList>
            <person name="Goeker M."/>
        </authorList>
    </citation>
    <scope>NUCLEOTIDE SEQUENCE [LARGE SCALE GENOMIC DNA]</scope>
    <source>
        <strain evidence="2 3">DSM 18116</strain>
    </source>
</reference>
<protein>
    <submittedName>
        <fullName evidence="2">Putative membrane protein</fullName>
    </submittedName>
</protein>
<sequence>MKPLFLLLFSFLLGILIAYVLKGDPHLSFNGNLSMALMFCFTAIGHFKFRKGMTMMLPPALPAKGAAVFISGVAEILLGIALLFPVTRYIAAILLIIMLVLMLPANIYAALHHVDYEKGTYDGKGPSYLWFRIPMQLFLVAWLVYFSILRS</sequence>
<feature type="transmembrane region" description="Helical" evidence="1">
    <location>
        <begin position="61"/>
        <end position="83"/>
    </location>
</feature>
<dbReference type="PANTHER" id="PTHR36974">
    <property type="entry name" value="MEMBRANE PROTEIN-RELATED"/>
    <property type="match status" value="1"/>
</dbReference>
<dbReference type="AlphaFoldDB" id="A0A4Q7N3J0"/>
<dbReference type="EMBL" id="SGXA01000001">
    <property type="protein sequence ID" value="RZS75545.1"/>
    <property type="molecule type" value="Genomic_DNA"/>
</dbReference>
<evidence type="ECO:0000313" key="3">
    <source>
        <dbReference type="Proteomes" id="UP000293874"/>
    </source>
</evidence>
<name>A0A4Q7N3J0_9BACT</name>
<feature type="transmembrane region" description="Helical" evidence="1">
    <location>
        <begin position="129"/>
        <end position="148"/>
    </location>
</feature>
<proteinExistence type="predicted"/>
<keyword evidence="1" id="KW-0812">Transmembrane</keyword>
<keyword evidence="1" id="KW-0472">Membrane</keyword>
<keyword evidence="3" id="KW-1185">Reference proteome</keyword>
<dbReference type="PANTHER" id="PTHR36974:SF1">
    <property type="entry name" value="DOXX FAMILY MEMBRANE PROTEIN"/>
    <property type="match status" value="1"/>
</dbReference>
<feature type="transmembrane region" description="Helical" evidence="1">
    <location>
        <begin position="32"/>
        <end position="49"/>
    </location>
</feature>